<name>A0A1I8MDZ8_MUSDO</name>
<evidence type="ECO:0000256" key="2">
    <source>
        <dbReference type="ARBA" id="ARBA00023054"/>
    </source>
</evidence>
<dbReference type="AlphaFoldDB" id="A0A1I8MDZ8"/>
<dbReference type="VEuPathDB" id="VectorBase:MDOA003914"/>
<evidence type="ECO:0000256" key="3">
    <source>
        <dbReference type="SAM" id="Coils"/>
    </source>
</evidence>
<feature type="coiled-coil region" evidence="3">
    <location>
        <begin position="120"/>
        <end position="154"/>
    </location>
</feature>
<dbReference type="PANTHER" id="PTHR12499:SF0">
    <property type="entry name" value="OPTIC ATROPHY 3 PROTEIN"/>
    <property type="match status" value="1"/>
</dbReference>
<feature type="region of interest" description="Disordered" evidence="4">
    <location>
        <begin position="166"/>
        <end position="192"/>
    </location>
</feature>
<feature type="compositionally biased region" description="Polar residues" evidence="4">
    <location>
        <begin position="248"/>
        <end position="267"/>
    </location>
</feature>
<keyword evidence="2 3" id="KW-0175">Coiled coil</keyword>
<accession>A0A1I8MDZ8</accession>
<feature type="region of interest" description="Disordered" evidence="4">
    <location>
        <begin position="218"/>
        <end position="267"/>
    </location>
</feature>
<evidence type="ECO:0000313" key="5">
    <source>
        <dbReference type="EnsemblMetazoa" id="MDOA003914-PA"/>
    </source>
</evidence>
<evidence type="ECO:0000256" key="1">
    <source>
        <dbReference type="ARBA" id="ARBA00007584"/>
    </source>
</evidence>
<dbReference type="PANTHER" id="PTHR12499">
    <property type="entry name" value="OPTIC ATROPHY 3 PROTEIN OPA3"/>
    <property type="match status" value="1"/>
</dbReference>
<organism evidence="5">
    <name type="scientific">Musca domestica</name>
    <name type="common">House fly</name>
    <dbReference type="NCBI Taxonomy" id="7370"/>
    <lineage>
        <taxon>Eukaryota</taxon>
        <taxon>Metazoa</taxon>
        <taxon>Ecdysozoa</taxon>
        <taxon>Arthropoda</taxon>
        <taxon>Hexapoda</taxon>
        <taxon>Insecta</taxon>
        <taxon>Pterygota</taxon>
        <taxon>Neoptera</taxon>
        <taxon>Endopterygota</taxon>
        <taxon>Diptera</taxon>
        <taxon>Brachycera</taxon>
        <taxon>Muscomorpha</taxon>
        <taxon>Muscoidea</taxon>
        <taxon>Muscidae</taxon>
        <taxon>Musca</taxon>
    </lineage>
</organism>
<comment type="similarity">
    <text evidence="1">Belongs to the OPA3 family.</text>
</comment>
<dbReference type="GO" id="GO:0019216">
    <property type="term" value="P:regulation of lipid metabolic process"/>
    <property type="evidence" value="ECO:0007669"/>
    <property type="project" value="TreeGrafter"/>
</dbReference>
<dbReference type="InterPro" id="IPR010754">
    <property type="entry name" value="OPA3-like"/>
</dbReference>
<dbReference type="EnsemblMetazoa" id="MDOA003914-RA">
    <property type="protein sequence ID" value="MDOA003914-PA"/>
    <property type="gene ID" value="MDOA003914"/>
</dbReference>
<sequence length="267" mass="29971">MVIGAFPAAKLGVLAIKQVSKPIANIIKSKAKEHPLFRNYICMPPAQLYNWVEVKTKMWALNLGKPVNVPPLTEAMAVELGANLLGEFIIFAIGAGLLIFEYARQTSNEAKKQEKMALEKAELTNNLAELTFRLERQDAQLRELTRVLADIESRSIFRWTRERLNEYQPFNPDNPDQSPNRKTHAKSPYPSDGGLVMRALHFLDTQVFTNVPVSVSQQQQQPLHQTPTSSSTNSAMVPETSLPENLVDSDNYQKSPSNNKESQALKQ</sequence>
<evidence type="ECO:0000256" key="4">
    <source>
        <dbReference type="SAM" id="MobiDB-lite"/>
    </source>
</evidence>
<dbReference type="VEuPathDB" id="VectorBase:MDOMA2_009212"/>
<dbReference type="Pfam" id="PF07047">
    <property type="entry name" value="OPA3"/>
    <property type="match status" value="1"/>
</dbReference>
<feature type="compositionally biased region" description="Low complexity" evidence="4">
    <location>
        <begin position="218"/>
        <end position="232"/>
    </location>
</feature>
<dbReference type="eggNOG" id="KOG3335">
    <property type="taxonomic scope" value="Eukaryota"/>
</dbReference>
<reference evidence="5" key="1">
    <citation type="submission" date="2020-05" db="UniProtKB">
        <authorList>
            <consortium name="EnsemblMetazoa"/>
        </authorList>
    </citation>
    <scope>IDENTIFICATION</scope>
    <source>
        <strain evidence="5">Aabys</strain>
    </source>
</reference>
<proteinExistence type="inferred from homology"/>
<dbReference type="GO" id="GO:0005739">
    <property type="term" value="C:mitochondrion"/>
    <property type="evidence" value="ECO:0007669"/>
    <property type="project" value="TreeGrafter"/>
</dbReference>
<protein>
    <submittedName>
        <fullName evidence="5">Uncharacterized protein</fullName>
    </submittedName>
</protein>